<dbReference type="AlphaFoldDB" id="A0A6V6YW34"/>
<organism evidence="1 2">
    <name type="scientific">Flavobacterium salmonis</name>
    <dbReference type="NCBI Taxonomy" id="2654844"/>
    <lineage>
        <taxon>Bacteria</taxon>
        <taxon>Pseudomonadati</taxon>
        <taxon>Bacteroidota</taxon>
        <taxon>Flavobacteriia</taxon>
        <taxon>Flavobacteriales</taxon>
        <taxon>Flavobacteriaceae</taxon>
        <taxon>Flavobacterium</taxon>
    </lineage>
</organism>
<comment type="caution">
    <text evidence="1">The sequence shown here is derived from an EMBL/GenBank/DDBJ whole genome shotgun (WGS) entry which is preliminary data.</text>
</comment>
<dbReference type="RefSeq" id="WP_180908684.1">
    <property type="nucleotide sequence ID" value="NZ_CAIJDP010000065.1"/>
</dbReference>
<accession>A0A6V6YW34</accession>
<reference evidence="1 2" key="1">
    <citation type="submission" date="2020-06" db="EMBL/GenBank/DDBJ databases">
        <authorList>
            <person name="Criscuolo A."/>
        </authorList>
    </citation>
    <scope>NUCLEOTIDE SEQUENCE [LARGE SCALE GENOMIC DNA]</scope>
    <source>
        <strain evidence="2">CIP 111411</strain>
    </source>
</reference>
<evidence type="ECO:0000313" key="2">
    <source>
        <dbReference type="Proteomes" id="UP000530060"/>
    </source>
</evidence>
<gene>
    <name evidence="1" type="ORF">FLAT13_01830</name>
</gene>
<dbReference type="EMBL" id="CAIJDP010000065">
    <property type="protein sequence ID" value="CAD0003737.1"/>
    <property type="molecule type" value="Genomic_DNA"/>
</dbReference>
<evidence type="ECO:0000313" key="1">
    <source>
        <dbReference type="EMBL" id="CAD0003737.1"/>
    </source>
</evidence>
<name>A0A6V6YW34_9FLAO</name>
<sequence length="131" mass="14859">MKNYDVKGILLEGKKAVIAVALPEPARNNMYGIYKIYNISDEEGNKIVIHFKDFLGKDFTGDGGDFVSFIIDLNETEKNGILEIDFTKQIKVAFHHQNNELTRTPQRIYTDKYSGPFIPDTTGRGTIRESV</sequence>
<keyword evidence="2" id="KW-1185">Reference proteome</keyword>
<protein>
    <submittedName>
        <fullName evidence="1">Uncharacterized protein</fullName>
    </submittedName>
</protein>
<proteinExistence type="predicted"/>
<dbReference type="Proteomes" id="UP000530060">
    <property type="component" value="Unassembled WGS sequence"/>
</dbReference>